<sequence length="319" mass="36831">MERLSKLIKKAQHVSAVQACSSNSKPGLHQPECCQQSKGYNYTTLLGHTWNTVFKFGLSTFKRDKEKLERIQWQAIKMTRGLEDRGNDMPWQMKKGLVVISSQCSKTEKTKACLSQRCMVTRHNAHKLLQGKFHLDIRKEFFTVREIKLWSKLPRELVECPLLERALDNLIYSPAFNRGLDQMTSRDPFQPGLFEDLMTAEKYKGQCQALKEHTDRHRNKTIEKCISYGYETTLKMSTCMHFFDKKGKTLNSLDMAKAIQTTRNGLVNMRRTEPHKARGRAERGSWGGPDRTTGREDTDRHPRDAQSTGDNREAPPSRH</sequence>
<gene>
    <name evidence="2" type="ORF">QYF61_010798</name>
</gene>
<proteinExistence type="predicted"/>
<evidence type="ECO:0000256" key="1">
    <source>
        <dbReference type="SAM" id="MobiDB-lite"/>
    </source>
</evidence>
<feature type="compositionally biased region" description="Basic and acidic residues" evidence="1">
    <location>
        <begin position="292"/>
        <end position="319"/>
    </location>
</feature>
<feature type="compositionally biased region" description="Basic and acidic residues" evidence="1">
    <location>
        <begin position="270"/>
        <end position="283"/>
    </location>
</feature>
<dbReference type="Proteomes" id="UP001333110">
    <property type="component" value="Unassembled WGS sequence"/>
</dbReference>
<dbReference type="EMBL" id="JAUNZN010000006">
    <property type="protein sequence ID" value="KAK4819704.1"/>
    <property type="molecule type" value="Genomic_DNA"/>
</dbReference>
<evidence type="ECO:0000313" key="3">
    <source>
        <dbReference type="Proteomes" id="UP001333110"/>
    </source>
</evidence>
<feature type="region of interest" description="Disordered" evidence="1">
    <location>
        <begin position="262"/>
        <end position="319"/>
    </location>
</feature>
<evidence type="ECO:0000313" key="2">
    <source>
        <dbReference type="EMBL" id="KAK4819704.1"/>
    </source>
</evidence>
<comment type="caution">
    <text evidence="2">The sequence shown here is derived from an EMBL/GenBank/DDBJ whole genome shotgun (WGS) entry which is preliminary data.</text>
</comment>
<reference evidence="2 3" key="1">
    <citation type="journal article" date="2023" name="J. Hered.">
        <title>Chromosome-level genome of the wood stork (Mycteria americana) provides insight into avian chromosome evolution.</title>
        <authorList>
            <person name="Flamio R. Jr."/>
            <person name="Ramstad K.M."/>
        </authorList>
    </citation>
    <scope>NUCLEOTIDE SEQUENCE [LARGE SCALE GENOMIC DNA]</scope>
    <source>
        <strain evidence="2">JAX WOST 10</strain>
    </source>
</reference>
<organism evidence="2 3">
    <name type="scientific">Mycteria americana</name>
    <name type="common">Wood stork</name>
    <dbReference type="NCBI Taxonomy" id="33587"/>
    <lineage>
        <taxon>Eukaryota</taxon>
        <taxon>Metazoa</taxon>
        <taxon>Chordata</taxon>
        <taxon>Craniata</taxon>
        <taxon>Vertebrata</taxon>
        <taxon>Euteleostomi</taxon>
        <taxon>Archelosauria</taxon>
        <taxon>Archosauria</taxon>
        <taxon>Dinosauria</taxon>
        <taxon>Saurischia</taxon>
        <taxon>Theropoda</taxon>
        <taxon>Coelurosauria</taxon>
        <taxon>Aves</taxon>
        <taxon>Neognathae</taxon>
        <taxon>Neoaves</taxon>
        <taxon>Aequornithes</taxon>
        <taxon>Ciconiiformes</taxon>
        <taxon>Ciconiidae</taxon>
        <taxon>Mycteria</taxon>
    </lineage>
</organism>
<accession>A0AAN7N4I0</accession>
<protein>
    <submittedName>
        <fullName evidence="2">Uncharacterized protein</fullName>
    </submittedName>
</protein>
<name>A0AAN7N4I0_MYCAM</name>
<dbReference type="AlphaFoldDB" id="A0AAN7N4I0"/>
<keyword evidence="3" id="KW-1185">Reference proteome</keyword>